<evidence type="ECO:0000256" key="1">
    <source>
        <dbReference type="SAM" id="MobiDB-lite"/>
    </source>
</evidence>
<proteinExistence type="predicted"/>
<feature type="region of interest" description="Disordered" evidence="1">
    <location>
        <begin position="220"/>
        <end position="254"/>
    </location>
</feature>
<feature type="compositionally biased region" description="Basic and acidic residues" evidence="1">
    <location>
        <begin position="808"/>
        <end position="834"/>
    </location>
</feature>
<dbReference type="EMBL" id="BQNB010010675">
    <property type="protein sequence ID" value="GJS80500.1"/>
    <property type="molecule type" value="Genomic_DNA"/>
</dbReference>
<evidence type="ECO:0000313" key="4">
    <source>
        <dbReference type="EMBL" id="GJS80500.1"/>
    </source>
</evidence>
<dbReference type="PANTHER" id="PTHR11439:SF495">
    <property type="entry name" value="REVERSE TRANSCRIPTASE, RNA-DEPENDENT DNA POLYMERASE-RELATED"/>
    <property type="match status" value="1"/>
</dbReference>
<evidence type="ECO:0000259" key="2">
    <source>
        <dbReference type="Pfam" id="PF07727"/>
    </source>
</evidence>
<dbReference type="CDD" id="cd09272">
    <property type="entry name" value="RNase_HI_RT_Ty1"/>
    <property type="match status" value="1"/>
</dbReference>
<reference evidence="4" key="1">
    <citation type="journal article" date="2022" name="Int. J. Mol. Sci.">
        <title>Draft Genome of Tanacetum Coccineum: Genomic Comparison of Closely Related Tanacetum-Family Plants.</title>
        <authorList>
            <person name="Yamashiro T."/>
            <person name="Shiraishi A."/>
            <person name="Nakayama K."/>
            <person name="Satake H."/>
        </authorList>
    </citation>
    <scope>NUCLEOTIDE SEQUENCE</scope>
</reference>
<evidence type="ECO:0000259" key="3">
    <source>
        <dbReference type="Pfam" id="PF25597"/>
    </source>
</evidence>
<dbReference type="InterPro" id="IPR013103">
    <property type="entry name" value="RVT_2"/>
</dbReference>
<dbReference type="InterPro" id="IPR057670">
    <property type="entry name" value="SH3_retrovirus"/>
</dbReference>
<dbReference type="Pfam" id="PF14223">
    <property type="entry name" value="Retrotran_gag_2"/>
    <property type="match status" value="1"/>
</dbReference>
<feature type="compositionally biased region" description="Polar residues" evidence="1">
    <location>
        <begin position="855"/>
        <end position="877"/>
    </location>
</feature>
<dbReference type="Pfam" id="PF25597">
    <property type="entry name" value="SH3_retrovirus"/>
    <property type="match status" value="1"/>
</dbReference>
<feature type="region of interest" description="Disordered" evidence="1">
    <location>
        <begin position="785"/>
        <end position="834"/>
    </location>
</feature>
<protein>
    <submittedName>
        <fullName evidence="4">Ribonuclease H-like domain-containing protein</fullName>
    </submittedName>
</protein>
<dbReference type="PANTHER" id="PTHR11439">
    <property type="entry name" value="GAG-POL-RELATED RETROTRANSPOSON"/>
    <property type="match status" value="1"/>
</dbReference>
<sequence>MKSQSETTQTMSALKLPVLKTGDYDLWSMRMEQYLTHTDYALWEVIVNGDAPAVASASAEGPIPPKTTEQKLARKNELKAKSTLLLAIPDEHLLKFHGIKDAKTLWEAIKARFGGNKESKKMQKTILKQQYENFTASRSEGLDKTYDRFQKLISQLEIHGEVISQEDANLKLLRSLPLAWNNIALIMRNKSDLDTMSMDDLYNNLKVYEAEIKSQSSSSSNSQNVAFVSSENTSSTNEAVNTAHEVSTASSQGQASSSTYADDVMFSFFVNQSNSPQLDNEDLEQIDTDDLEEMDLKWQVAMLTMRVKRFLKKTIFLKYDRKESEFQWQRNCWLCLRQSLKCRAPANALIEFKMDYVVMIKAIKLKRPTDFALMAHLSSGSSNSSSSNTEVFWNNKDSLEQSKTVMSSAPIIEEWESDSDDDYEIRPSIKQNKPSYAKINFVKLNENIRKSVIEQRTNRQAENLRKSQSSRVDKRIWNGMMTQKLGDGFEFKKKACFMCESLNHLIKDCNFYENKMVGKFVLNNEGKLLVKGKLDQYGTMLRGGSTCLKDLTYVDPQQAQIYQDINGGFVAFAGSPKGGKITGKASVEKSRHLLKVPRQNNMYSFDLKNIVPSGGETLLEAYLQSFLKMIILVLLVRRVLVTKPHNKTPYELLLDRPPSISFMRPFGCLVTFLNTLDPLGKFDGKADEGFLVGYSINSKAFRVFNTKTRKLEENMHINFLKNKPNVAGSGPEWLFDINSLTKSMNYEPVTAGNQTNGDAGIETNVNAGQARQEKASNNEYILLPPMLSNSSLSSSTHSTDDKDDDEVPDKRDDDVSQRNGQEKEGGASNKEDDHHVQDFRAELDNLLVQQKEGYANSTNRDSTASPSVSTTGPSINTASENINTGSLNINTASPISNDLSKQSLKNTGIFDDAYDDREVGAEADLNNLETTMNVSPIPTTRIHKDHPIDQIIGDINLATQPRRMTKISEEHAMVSYIKKQRRTNHKDYQNCLFACFLSQIEPKKVIQTLTDPGWIEAMQDELLQFKLQKVWTLVDLPKGKRAIGTKWVYRNKKDERGIIVRNKVRLVAQGYTQEEEIDYDEVFAPVARIEAIRLFLAYASFMGLIVYQMDVKSAFLYGTIEEGVAWYETLSTYLLENGYRRGTIVKTLFIKKDISDIMLVQKEDGIFISQDKYVADILKKFDFVTVKTASTLMEPNKALVKDEEAEDVDGHLYRSMIGSLMYLTASRPDIIDSPFDLEAFFDSDYAGASLDRKSTIGGCQFLGKRQVLWIQNQMLDYGFNFMNTKIYIDNESTICIVKNPVFHSKTKHIEIRHHFIRDSHEKKLIQHWNAQPIVALIEGRMIAMDWRCFLDEIKVNTGISKISTARIGKAVWLNLFLTFIHGLCINMDPHEFSHVYLVVSSVLVMNRGMLLYSYWRKSNTNMVAYLKKPTGSEGFQEIVYFLNGSHIMYALTKNLTIYVSLIEKFWQTATVRTVNNGEQEINAIVDAKKFTITEASVRRHLQLADADGISVLPNTKFFDQLTPIGYVLTDDKLTFQKGKFSSQ</sequence>
<feature type="domain" description="Reverse transcriptase Ty1/copia-type" evidence="2">
    <location>
        <begin position="1029"/>
        <end position="1123"/>
    </location>
</feature>
<organism evidence="4 5">
    <name type="scientific">Tanacetum coccineum</name>
    <dbReference type="NCBI Taxonomy" id="301880"/>
    <lineage>
        <taxon>Eukaryota</taxon>
        <taxon>Viridiplantae</taxon>
        <taxon>Streptophyta</taxon>
        <taxon>Embryophyta</taxon>
        <taxon>Tracheophyta</taxon>
        <taxon>Spermatophyta</taxon>
        <taxon>Magnoliopsida</taxon>
        <taxon>eudicotyledons</taxon>
        <taxon>Gunneridae</taxon>
        <taxon>Pentapetalae</taxon>
        <taxon>asterids</taxon>
        <taxon>campanulids</taxon>
        <taxon>Asterales</taxon>
        <taxon>Asteraceae</taxon>
        <taxon>Asteroideae</taxon>
        <taxon>Anthemideae</taxon>
        <taxon>Anthemidinae</taxon>
        <taxon>Tanacetum</taxon>
    </lineage>
</organism>
<feature type="compositionally biased region" description="Polar residues" evidence="1">
    <location>
        <begin position="231"/>
        <end position="240"/>
    </location>
</feature>
<reference evidence="4" key="2">
    <citation type="submission" date="2022-01" db="EMBL/GenBank/DDBJ databases">
        <authorList>
            <person name="Yamashiro T."/>
            <person name="Shiraishi A."/>
            <person name="Satake H."/>
            <person name="Nakayama K."/>
        </authorList>
    </citation>
    <scope>NUCLEOTIDE SEQUENCE</scope>
</reference>
<name>A0ABQ4YU40_9ASTR</name>
<gene>
    <name evidence="4" type="ORF">Tco_0730381</name>
</gene>
<feature type="compositionally biased region" description="Low complexity" evidence="1">
    <location>
        <begin position="787"/>
        <end position="797"/>
    </location>
</feature>
<feature type="compositionally biased region" description="Low complexity" evidence="1">
    <location>
        <begin position="220"/>
        <end position="230"/>
    </location>
</feature>
<dbReference type="Proteomes" id="UP001151760">
    <property type="component" value="Unassembled WGS sequence"/>
</dbReference>
<feature type="domain" description="Retroviral polymerase SH3-like" evidence="3">
    <location>
        <begin position="678"/>
        <end position="723"/>
    </location>
</feature>
<dbReference type="Pfam" id="PF07727">
    <property type="entry name" value="RVT_2"/>
    <property type="match status" value="1"/>
</dbReference>
<evidence type="ECO:0000313" key="5">
    <source>
        <dbReference type="Proteomes" id="UP001151760"/>
    </source>
</evidence>
<keyword evidence="5" id="KW-1185">Reference proteome</keyword>
<comment type="caution">
    <text evidence="4">The sequence shown here is derived from an EMBL/GenBank/DDBJ whole genome shotgun (WGS) entry which is preliminary data.</text>
</comment>
<feature type="region of interest" description="Disordered" evidence="1">
    <location>
        <begin position="854"/>
        <end position="877"/>
    </location>
</feature>
<accession>A0ABQ4YU40</accession>